<dbReference type="InterPro" id="IPR027417">
    <property type="entry name" value="P-loop_NTPase"/>
</dbReference>
<evidence type="ECO:0000259" key="1">
    <source>
        <dbReference type="Pfam" id="PF01695"/>
    </source>
</evidence>
<dbReference type="AlphaFoldDB" id="A0A243RVU7"/>
<proteinExistence type="predicted"/>
<dbReference type="PANTHER" id="PTHR30050">
    <property type="entry name" value="CHROMOSOMAL REPLICATION INITIATOR PROTEIN DNAA"/>
    <property type="match status" value="1"/>
</dbReference>
<dbReference type="SUPFAM" id="SSF52540">
    <property type="entry name" value="P-loop containing nucleoside triphosphate hydrolases"/>
    <property type="match status" value="1"/>
</dbReference>
<dbReference type="RefSeq" id="WP_133061538.1">
    <property type="nucleotide sequence ID" value="NZ_NGFP01000009.1"/>
</dbReference>
<gene>
    <name evidence="2" type="ORF">CA984_03775</name>
</gene>
<evidence type="ECO:0000313" key="2">
    <source>
        <dbReference type="EMBL" id="OUC99337.1"/>
    </source>
</evidence>
<dbReference type="EMBL" id="NGFP01000009">
    <property type="protein sequence ID" value="OUC99337.1"/>
    <property type="molecule type" value="Genomic_DNA"/>
</dbReference>
<sequence>MTSSSDDRNEPISIFRHLPVPTHPEGCSGDGWVNVSAEDGHLRAARCPGCQGDRIMQALLEFIPPRFRKPITLPPRVEEWTHKGLDAEGLYITGSVGVGKTHTAYTALAAWCLITGIAPTRARVSENYGEQRRIPPTVKFVRATTLFDELRPSNNQTRQPIVDSQKTSLLVIDDIGAEKPSEFTAEKLYEIVDERYAHAKPFIVTSNVPPKALADQVGARVASRFSECCDVVPMTGPDRRKSA</sequence>
<dbReference type="Gene3D" id="3.40.50.300">
    <property type="entry name" value="P-loop containing nucleotide triphosphate hydrolases"/>
    <property type="match status" value="1"/>
</dbReference>
<feature type="domain" description="IstB-like ATP-binding" evidence="1">
    <location>
        <begin position="137"/>
        <end position="210"/>
    </location>
</feature>
<keyword evidence="3" id="KW-1185">Reference proteome</keyword>
<name>A0A243RVU7_9ACTN</name>
<dbReference type="GO" id="GO:0006260">
    <property type="term" value="P:DNA replication"/>
    <property type="evidence" value="ECO:0007669"/>
    <property type="project" value="TreeGrafter"/>
</dbReference>
<dbReference type="Pfam" id="PF01695">
    <property type="entry name" value="IstB_IS21"/>
    <property type="match status" value="1"/>
</dbReference>
<dbReference type="InterPro" id="IPR002611">
    <property type="entry name" value="IstB_ATP-bd"/>
</dbReference>
<dbReference type="GO" id="GO:0005524">
    <property type="term" value="F:ATP binding"/>
    <property type="evidence" value="ECO:0007669"/>
    <property type="project" value="InterPro"/>
</dbReference>
<reference evidence="2 3" key="1">
    <citation type="submission" date="2017-05" db="EMBL/GenBank/DDBJ databases">
        <title>Biotechnological potential of actinobacteria isolated from South African environments.</title>
        <authorList>
            <person name="Le Roes-Hill M."/>
            <person name="Prins A."/>
            <person name="Durrell K.A."/>
        </authorList>
    </citation>
    <scope>NUCLEOTIDE SEQUENCE [LARGE SCALE GENOMIC DNA]</scope>
    <source>
        <strain evidence="2">M26</strain>
    </source>
</reference>
<protein>
    <recommendedName>
        <fullName evidence="1">IstB-like ATP-binding domain-containing protein</fullName>
    </recommendedName>
</protein>
<accession>A0A243RVU7</accession>
<dbReference type="PANTHER" id="PTHR30050:SF4">
    <property type="entry name" value="ATP-BINDING PROTEIN RV3427C IN INSERTION SEQUENCE-RELATED"/>
    <property type="match status" value="1"/>
</dbReference>
<dbReference type="Proteomes" id="UP000194761">
    <property type="component" value="Unassembled WGS sequence"/>
</dbReference>
<comment type="caution">
    <text evidence="2">The sequence shown here is derived from an EMBL/GenBank/DDBJ whole genome shotgun (WGS) entry which is preliminary data.</text>
</comment>
<organism evidence="2 3">
    <name type="scientific">Streptosporangium minutum</name>
    <dbReference type="NCBI Taxonomy" id="569862"/>
    <lineage>
        <taxon>Bacteria</taxon>
        <taxon>Bacillati</taxon>
        <taxon>Actinomycetota</taxon>
        <taxon>Actinomycetes</taxon>
        <taxon>Streptosporangiales</taxon>
        <taxon>Streptosporangiaceae</taxon>
        <taxon>Streptosporangium</taxon>
    </lineage>
</organism>
<evidence type="ECO:0000313" key="3">
    <source>
        <dbReference type="Proteomes" id="UP000194761"/>
    </source>
</evidence>